<dbReference type="EMBL" id="FQUM01000001">
    <property type="protein sequence ID" value="SHE33200.1"/>
    <property type="molecule type" value="Genomic_DNA"/>
</dbReference>
<accession>A0A1M4SLV5</accession>
<keyword evidence="3" id="KW-1185">Reference proteome</keyword>
<gene>
    <name evidence="2" type="ORF">SAMN05444274_10175</name>
</gene>
<dbReference type="AlphaFoldDB" id="A0A1M4SLV5"/>
<dbReference type="Pfam" id="PF18962">
    <property type="entry name" value="Por_Secre_tail"/>
    <property type="match status" value="1"/>
</dbReference>
<evidence type="ECO:0000259" key="1">
    <source>
        <dbReference type="Pfam" id="PF18962"/>
    </source>
</evidence>
<dbReference type="OrthoDB" id="975810at2"/>
<evidence type="ECO:0000313" key="2">
    <source>
        <dbReference type="EMBL" id="SHE33200.1"/>
    </source>
</evidence>
<dbReference type="Proteomes" id="UP000184164">
    <property type="component" value="Unassembled WGS sequence"/>
</dbReference>
<dbReference type="InterPro" id="IPR026444">
    <property type="entry name" value="Secre_tail"/>
</dbReference>
<dbReference type="RefSeq" id="WP_072997917.1">
    <property type="nucleotide sequence ID" value="NZ_FQUM01000001.1"/>
</dbReference>
<sequence>MKRIFILYVFVFAANIVFSQQSGFSLLEYKPAPGQHINQQYVGTPAAAQKMAENFKSLVSLGSFGGYVILAFEEPCLNHSDNPYGIDFTVFGNAFPGSSEPGVVWVMHDTNKNGLPDDTWYEIAGSSYFHSQTINNYEVTYSRTDGRDILWKDNLDNTGRILAISYNTQDYYPTTDIFPEYPQAEVVFGGTLLATEIDSSNVQEIKVLAPAFGYADNRPQKQGAELFVPDNPYTKEIEGAGGDPVDISWAVDKQGNYVHLDAIHFVKIVSANLANAGRLGEVSTDVSWVEAVLPQPGVSGKENLLVVFPHPAKMLLNNSFKLETAYFEKGRKTDAAFSFQSQNEEIIQATADGRIIAESLGNTEIVVAANDETDTLTLKVVRPEAIQLLTDFSSVYPGDTLILNARVIDNEQGKLDVPVNFVLSDNTVGNIFTKNGKAYFAASSPGETIVSCSVEGFSVKEDLTVKVHSPEDKMRVYFTLKTETENVLPRQWIEVGAADLNSMIENRQSDYSGIERPVLFNAIIAGLQKANVPFVFKDDDAADGKLYLFSLENDGLFSNGWGGKLEPSAYARAWVARLNGKQYLNNFHQHEISDGDTVDLYHVSDISNSWIYSCLTSNNDSAKIGDVITVLLEQAACQYVNGEITASEFAPVANAEITAEKTLYTNEQGEAAFVLEAEPPLVVYSDNNAVLISKKITTESNFIANRKYRVYPNPVKKELVIEGFSGDGKLKLFSPSGQLVAEKSAHSGPVWFDTSLLPQGIYLLVIVHENKTETHKIIKR</sequence>
<reference evidence="2 3" key="1">
    <citation type="submission" date="2016-11" db="EMBL/GenBank/DDBJ databases">
        <authorList>
            <person name="Jaros S."/>
            <person name="Januszkiewicz K."/>
            <person name="Wedrychowicz H."/>
        </authorList>
    </citation>
    <scope>NUCLEOTIDE SEQUENCE [LARGE SCALE GENOMIC DNA]</scope>
    <source>
        <strain evidence="2 3">DSM 26910</strain>
    </source>
</reference>
<evidence type="ECO:0000313" key="3">
    <source>
        <dbReference type="Proteomes" id="UP000184164"/>
    </source>
</evidence>
<proteinExistence type="predicted"/>
<name>A0A1M4SLV5_9BACT</name>
<protein>
    <submittedName>
        <fullName evidence="2">Por secretion system C-terminal sorting domain-containing protein</fullName>
    </submittedName>
</protein>
<organism evidence="2 3">
    <name type="scientific">Mariniphaga anaerophila</name>
    <dbReference type="NCBI Taxonomy" id="1484053"/>
    <lineage>
        <taxon>Bacteria</taxon>
        <taxon>Pseudomonadati</taxon>
        <taxon>Bacteroidota</taxon>
        <taxon>Bacteroidia</taxon>
        <taxon>Marinilabiliales</taxon>
        <taxon>Prolixibacteraceae</taxon>
        <taxon>Mariniphaga</taxon>
    </lineage>
</organism>
<dbReference type="NCBIfam" id="TIGR04183">
    <property type="entry name" value="Por_Secre_tail"/>
    <property type="match status" value="1"/>
</dbReference>
<dbReference type="STRING" id="1484053.SAMN05444274_10175"/>
<feature type="domain" description="Secretion system C-terminal sorting" evidence="1">
    <location>
        <begin position="710"/>
        <end position="778"/>
    </location>
</feature>